<protein>
    <recommendedName>
        <fullName evidence="3">SHOCT domain-containing protein</fullName>
    </recommendedName>
</protein>
<dbReference type="Proteomes" id="UP000656813">
    <property type="component" value="Unassembled WGS sequence"/>
</dbReference>
<reference evidence="1" key="1">
    <citation type="journal article" date="2014" name="Int. J. Syst. Evol. Microbiol.">
        <title>Complete genome sequence of Corynebacterium casei LMG S-19264T (=DSM 44701T), isolated from a smear-ripened cheese.</title>
        <authorList>
            <consortium name="US DOE Joint Genome Institute (JGI-PGF)"/>
            <person name="Walter F."/>
            <person name="Albersmeier A."/>
            <person name="Kalinowski J."/>
            <person name="Ruckert C."/>
        </authorList>
    </citation>
    <scope>NUCLEOTIDE SEQUENCE</scope>
    <source>
        <strain evidence="1">CGMCC 1.12777</strain>
    </source>
</reference>
<dbReference type="AlphaFoldDB" id="A0A8J2ZVQ6"/>
<evidence type="ECO:0000313" key="2">
    <source>
        <dbReference type="Proteomes" id="UP000656813"/>
    </source>
</evidence>
<gene>
    <name evidence="1" type="ORF">GCM10007096_14870</name>
</gene>
<keyword evidence="2" id="KW-1185">Reference proteome</keyword>
<proteinExistence type="predicted"/>
<name>A0A8J2ZVQ6_9BACL</name>
<reference evidence="1" key="2">
    <citation type="submission" date="2020-09" db="EMBL/GenBank/DDBJ databases">
        <authorList>
            <person name="Sun Q."/>
            <person name="Zhou Y."/>
        </authorList>
    </citation>
    <scope>NUCLEOTIDE SEQUENCE</scope>
    <source>
        <strain evidence="1">CGMCC 1.12777</strain>
    </source>
</reference>
<sequence length="46" mass="5239">MCSNTAYQNTAQRILQKRLASGEIDVQEYKALRDVLDSNPIGKRDK</sequence>
<dbReference type="EMBL" id="BMFV01000008">
    <property type="protein sequence ID" value="GGH79642.1"/>
    <property type="molecule type" value="Genomic_DNA"/>
</dbReference>
<evidence type="ECO:0008006" key="3">
    <source>
        <dbReference type="Google" id="ProtNLM"/>
    </source>
</evidence>
<accession>A0A8J2ZVQ6</accession>
<comment type="caution">
    <text evidence="1">The sequence shown here is derived from an EMBL/GenBank/DDBJ whole genome shotgun (WGS) entry which is preliminary data.</text>
</comment>
<organism evidence="1 2">
    <name type="scientific">Pullulanibacillus pueri</name>
    <dbReference type="NCBI Taxonomy" id="1437324"/>
    <lineage>
        <taxon>Bacteria</taxon>
        <taxon>Bacillati</taxon>
        <taxon>Bacillota</taxon>
        <taxon>Bacilli</taxon>
        <taxon>Bacillales</taxon>
        <taxon>Sporolactobacillaceae</taxon>
        <taxon>Pullulanibacillus</taxon>
    </lineage>
</organism>
<evidence type="ECO:0000313" key="1">
    <source>
        <dbReference type="EMBL" id="GGH79642.1"/>
    </source>
</evidence>